<comment type="subunit">
    <text evidence="9">May interact with calmodulin.</text>
</comment>
<comment type="subcellular location">
    <subcellularLocation>
        <location evidence="1">Nucleus</location>
    </subcellularLocation>
</comment>
<dbReference type="GO" id="GO:0003712">
    <property type="term" value="F:transcription coregulator activity"/>
    <property type="evidence" value="ECO:0007669"/>
    <property type="project" value="TreeGrafter"/>
</dbReference>
<dbReference type="Gene3D" id="1.25.40.20">
    <property type="entry name" value="Ankyrin repeat-containing domain"/>
    <property type="match status" value="1"/>
</dbReference>
<dbReference type="Pfam" id="PF03859">
    <property type="entry name" value="CG-1"/>
    <property type="match status" value="1"/>
</dbReference>
<dbReference type="PROSITE" id="PS51437">
    <property type="entry name" value="CG_1"/>
    <property type="match status" value="1"/>
</dbReference>
<accession>A0A9N8Q0U5</accession>
<dbReference type="PANTHER" id="PTHR23335:SF1">
    <property type="entry name" value="CALMODULIN-BINDING TRANSCRIPTION ACTIVATOR, ISOFORM F"/>
    <property type="match status" value="1"/>
</dbReference>
<dbReference type="InterPro" id="IPR014756">
    <property type="entry name" value="Ig_E-set"/>
</dbReference>
<keyword evidence="5" id="KW-0040">ANK repeat</keyword>
<evidence type="ECO:0000256" key="5">
    <source>
        <dbReference type="ARBA" id="ARBA00023043"/>
    </source>
</evidence>
<comment type="similarity">
    <text evidence="2">Belongs to the CAMTA family.</text>
</comment>
<keyword evidence="6" id="KW-0010">Activator</keyword>
<dbReference type="InterPro" id="IPR005559">
    <property type="entry name" value="CG-1_dom"/>
</dbReference>
<evidence type="ECO:0000256" key="7">
    <source>
        <dbReference type="ARBA" id="ARBA00023163"/>
    </source>
</evidence>
<evidence type="ECO:0000313" key="13">
    <source>
        <dbReference type="Proteomes" id="UP001154114"/>
    </source>
</evidence>
<keyword evidence="3" id="KW-0677">Repeat</keyword>
<dbReference type="InterPro" id="IPR036770">
    <property type="entry name" value="Ankyrin_rpt-contain_sf"/>
</dbReference>
<dbReference type="PANTHER" id="PTHR23335">
    <property type="entry name" value="CALMODULIN-BINDING TRANSCRIPTION ACTIVATOR CAMTA"/>
    <property type="match status" value="1"/>
</dbReference>
<evidence type="ECO:0000313" key="12">
    <source>
        <dbReference type="EMBL" id="CAD0201519.1"/>
    </source>
</evidence>
<feature type="region of interest" description="Disordered" evidence="10">
    <location>
        <begin position="1086"/>
        <end position="1111"/>
    </location>
</feature>
<dbReference type="SUPFAM" id="SSF48403">
    <property type="entry name" value="Ankyrin repeat"/>
    <property type="match status" value="1"/>
</dbReference>
<dbReference type="Gene3D" id="1.20.5.190">
    <property type="match status" value="1"/>
</dbReference>
<proteinExistence type="inferred from homology"/>
<dbReference type="FunFam" id="2.60.40.10:FF:000089">
    <property type="entry name" value="calmodulin-binding transcription activator 2 isoform X1"/>
    <property type="match status" value="1"/>
</dbReference>
<dbReference type="GO" id="GO:0048468">
    <property type="term" value="P:cell development"/>
    <property type="evidence" value="ECO:0007669"/>
    <property type="project" value="UniProtKB-ARBA"/>
</dbReference>
<evidence type="ECO:0000256" key="4">
    <source>
        <dbReference type="ARBA" id="ARBA00023015"/>
    </source>
</evidence>
<gene>
    <name evidence="12" type="ORF">CINC_LOCUS3189</name>
</gene>
<keyword evidence="8" id="KW-0539">Nucleus</keyword>
<feature type="compositionally biased region" description="Low complexity" evidence="10">
    <location>
        <begin position="936"/>
        <end position="949"/>
    </location>
</feature>
<dbReference type="EMBL" id="LR824017">
    <property type="protein sequence ID" value="CAD0201519.1"/>
    <property type="molecule type" value="Genomic_DNA"/>
</dbReference>
<evidence type="ECO:0000256" key="2">
    <source>
        <dbReference type="ARBA" id="ARBA00008267"/>
    </source>
</evidence>
<feature type="region of interest" description="Disordered" evidence="10">
    <location>
        <begin position="585"/>
        <end position="614"/>
    </location>
</feature>
<sequence length="1295" mass="143202">MLAWQGAREIAAILISFDKHSEWQSKEVKIRPKSGSMLLYSRKKVRYRRDGYCWKKRKDGKTTREDHMKLKVQGTECIYGCYVHSAILPTFHRRCYWLLQKENEIEDEWGAAPAVLRTTAHSANVSNNIWLFKTNPAQYVLLLVGIALPDVRRDLNRNPDIVLVHYLNVPYPDDNKLATVAPSLALWADKKEWTKDELVSQLKPMFFSEDDPDINSDLEISVRMVTLIINNLKSLSSRTITMSKNQGKMFQTAETVEAIVGQLMEKQRAARAAALARQLECGCPDSTCNDSRNCVHPLRRIQAAKPPPSDHQVSSTTGPSPRPMSHPPRQYTRDHRPAQQSASPLLLSLGQIQGGGGLLILNGTSNGTQQNSSLVSPLSVTSFVCEEPRDRYRQQYKPTFVLKREIPDSQPSSCIRTTETTFKIEAPDEKIDIDFDRKIKVEPRSRNQVIASAPATPSRYPDLVERLESKVLTENCDDTLVLLGTDGNLGSSGFFDETLELSHEDIQKTLSANMPTCELDRNAVRHTDTANVMVSGIDTMDFIDSCEVVASPTHGVDDNVFVNLDAFDMLGDFPELEVLDPSSMSTNPVTLCDKSPPAQETSEKMQTENSSEGALSITDYSPEWAYPEGGAKVLVAGPWTDTNDQYTVLFDNFPVPSILVQNGLLRCYCPAHEAGLAALQVARGGRVVSDTVVFEYKAGPAPAPSSPASAPLPSLDIRRFSLLQRLQRLQGRLQMKIEPIDDKSQVVKIEDVQLYSNPKFEERLVDFCHALSARSTGNAEGFTTEPNEDGSTILHLAAALGYTKLTTVLLRWRQDDTSLALEKEVNLGARDSDNCTPLMVASAAGHVETAVVLARWSAGTRREAGARPAAAAARRAGHLRLAALLDRIHPPQKDGVFLRPHCLSNKSRAGSLESNLVKRPSIDSGINMADAFRSSSAIDNKSESSSSSARWERSMSLPLDSDNSEDSLGDTKIGRRMDLALCETAPRRAASPLIDVEALSPPAARSPPPRTGEQDDRVFTLAEQIIAAMPDRIKNESSSLLSGCGLEAGGGGEDVLMVPLLDDTTTFNSDFSFEFSDNTTYRYCGASTPSSGSVSPGSAALSPPPAPGPAAPPATLTEFLHATTHFSNLTLNDREQRELYSAAITIQKAYRQYRGRQLQRRAAAAAITIQNCYRRYKQFAYLKQMHAAATVIQRGYRAMRARRMATTPIKRTYSQRRQNQAARKIQQFMRQSKIKLQNARAESGRGARRSPDARLNSLQRITNTPPTPNRIVDYLAPESPMNVDDDLLLELLFKI</sequence>
<dbReference type="InterPro" id="IPR002909">
    <property type="entry name" value="IPT_dom"/>
</dbReference>
<name>A0A9N8Q0U5_CHRIL</name>
<dbReference type="Gene3D" id="2.60.40.10">
    <property type="entry name" value="Immunoglobulins"/>
    <property type="match status" value="1"/>
</dbReference>
<dbReference type="SMART" id="SM01076">
    <property type="entry name" value="CG-1"/>
    <property type="match status" value="1"/>
</dbReference>
<evidence type="ECO:0000256" key="8">
    <source>
        <dbReference type="ARBA" id="ARBA00023242"/>
    </source>
</evidence>
<keyword evidence="7" id="KW-0804">Transcription</keyword>
<dbReference type="GO" id="GO:0006357">
    <property type="term" value="P:regulation of transcription by RNA polymerase II"/>
    <property type="evidence" value="ECO:0007669"/>
    <property type="project" value="TreeGrafter"/>
</dbReference>
<keyword evidence="4" id="KW-0805">Transcription regulation</keyword>
<keyword evidence="13" id="KW-1185">Reference proteome</keyword>
<organism evidence="12 13">
    <name type="scientific">Chrysodeixis includens</name>
    <name type="common">Soybean looper</name>
    <name type="synonym">Pseudoplusia includens</name>
    <dbReference type="NCBI Taxonomy" id="689277"/>
    <lineage>
        <taxon>Eukaryota</taxon>
        <taxon>Metazoa</taxon>
        <taxon>Ecdysozoa</taxon>
        <taxon>Arthropoda</taxon>
        <taxon>Hexapoda</taxon>
        <taxon>Insecta</taxon>
        <taxon>Pterygota</taxon>
        <taxon>Neoptera</taxon>
        <taxon>Endopterygota</taxon>
        <taxon>Lepidoptera</taxon>
        <taxon>Glossata</taxon>
        <taxon>Ditrysia</taxon>
        <taxon>Noctuoidea</taxon>
        <taxon>Noctuidae</taxon>
        <taxon>Plusiinae</taxon>
        <taxon>Chrysodeixis</taxon>
    </lineage>
</organism>
<evidence type="ECO:0000256" key="1">
    <source>
        <dbReference type="ARBA" id="ARBA00004123"/>
    </source>
</evidence>
<feature type="compositionally biased region" description="Pro residues" evidence="10">
    <location>
        <begin position="1102"/>
        <end position="1111"/>
    </location>
</feature>
<evidence type="ECO:0000256" key="3">
    <source>
        <dbReference type="ARBA" id="ARBA00022737"/>
    </source>
</evidence>
<dbReference type="OrthoDB" id="407555at2759"/>
<evidence type="ECO:0000256" key="9">
    <source>
        <dbReference type="ARBA" id="ARBA00029480"/>
    </source>
</evidence>
<dbReference type="SUPFAM" id="SSF81296">
    <property type="entry name" value="E set domains"/>
    <property type="match status" value="1"/>
</dbReference>
<feature type="region of interest" description="Disordered" evidence="10">
    <location>
        <begin position="1237"/>
        <end position="1263"/>
    </location>
</feature>
<dbReference type="InterPro" id="IPR013783">
    <property type="entry name" value="Ig-like_fold"/>
</dbReference>
<dbReference type="GO" id="GO:0003690">
    <property type="term" value="F:double-stranded DNA binding"/>
    <property type="evidence" value="ECO:0007669"/>
    <property type="project" value="TreeGrafter"/>
</dbReference>
<reference evidence="12" key="1">
    <citation type="submission" date="2021-12" db="EMBL/GenBank/DDBJ databases">
        <authorList>
            <person name="King R."/>
        </authorList>
    </citation>
    <scope>NUCLEOTIDE SEQUENCE</scope>
</reference>
<evidence type="ECO:0000256" key="10">
    <source>
        <dbReference type="SAM" id="MobiDB-lite"/>
    </source>
</evidence>
<dbReference type="SMART" id="SM00015">
    <property type="entry name" value="IQ"/>
    <property type="match status" value="3"/>
</dbReference>
<dbReference type="InterPro" id="IPR000048">
    <property type="entry name" value="IQ_motif_EF-hand-BS"/>
</dbReference>
<feature type="compositionally biased region" description="Low complexity" evidence="10">
    <location>
        <begin position="1086"/>
        <end position="1101"/>
    </location>
</feature>
<feature type="compositionally biased region" description="Basic and acidic residues" evidence="10">
    <location>
        <begin position="1242"/>
        <end position="1252"/>
    </location>
</feature>
<dbReference type="CDD" id="cd23767">
    <property type="entry name" value="IQCD"/>
    <property type="match status" value="2"/>
</dbReference>
<evidence type="ECO:0000256" key="6">
    <source>
        <dbReference type="ARBA" id="ARBA00023159"/>
    </source>
</evidence>
<feature type="region of interest" description="Disordered" evidence="10">
    <location>
        <begin position="936"/>
        <end position="970"/>
    </location>
</feature>
<dbReference type="GO" id="GO:0048731">
    <property type="term" value="P:system development"/>
    <property type="evidence" value="ECO:0007669"/>
    <property type="project" value="UniProtKB-ARBA"/>
</dbReference>
<feature type="region of interest" description="Disordered" evidence="10">
    <location>
        <begin position="300"/>
        <end position="341"/>
    </location>
</feature>
<dbReference type="GO" id="GO:0005634">
    <property type="term" value="C:nucleus"/>
    <property type="evidence" value="ECO:0007669"/>
    <property type="project" value="UniProtKB-SubCell"/>
</dbReference>
<evidence type="ECO:0000259" key="11">
    <source>
        <dbReference type="PROSITE" id="PS51437"/>
    </source>
</evidence>
<dbReference type="Proteomes" id="UP001154114">
    <property type="component" value="Chromosome 14"/>
</dbReference>
<feature type="domain" description="CG-1" evidence="11">
    <location>
        <begin position="1"/>
        <end position="124"/>
    </location>
</feature>
<protein>
    <recommendedName>
        <fullName evidence="11">CG-1 domain-containing protein</fullName>
    </recommendedName>
</protein>
<dbReference type="Pfam" id="PF01833">
    <property type="entry name" value="TIG"/>
    <property type="match status" value="1"/>
</dbReference>